<dbReference type="Proteomes" id="UP000007798">
    <property type="component" value="Unassembled WGS sequence"/>
</dbReference>
<dbReference type="eggNOG" id="ENOG502TM7K">
    <property type="taxonomic scope" value="Eukaryota"/>
</dbReference>
<evidence type="ECO:0000313" key="1">
    <source>
        <dbReference type="EMBL" id="KRF99259.1"/>
    </source>
</evidence>
<gene>
    <name evidence="1" type="primary">Dwil\GK21120</name>
    <name evidence="1" type="ORF">Dwil_GK21120</name>
</gene>
<dbReference type="OrthoDB" id="7864211at2759"/>
<organism evidence="1 2">
    <name type="scientific">Drosophila willistoni</name>
    <name type="common">Fruit fly</name>
    <dbReference type="NCBI Taxonomy" id="7260"/>
    <lineage>
        <taxon>Eukaryota</taxon>
        <taxon>Metazoa</taxon>
        <taxon>Ecdysozoa</taxon>
        <taxon>Arthropoda</taxon>
        <taxon>Hexapoda</taxon>
        <taxon>Insecta</taxon>
        <taxon>Pterygota</taxon>
        <taxon>Neoptera</taxon>
        <taxon>Endopterygota</taxon>
        <taxon>Diptera</taxon>
        <taxon>Brachycera</taxon>
        <taxon>Muscomorpha</taxon>
        <taxon>Ephydroidea</taxon>
        <taxon>Drosophilidae</taxon>
        <taxon>Drosophila</taxon>
        <taxon>Sophophora</taxon>
    </lineage>
</organism>
<proteinExistence type="predicted"/>
<dbReference type="Pfam" id="PF16008">
    <property type="entry name" value="DUF4778"/>
    <property type="match status" value="1"/>
</dbReference>
<dbReference type="EMBL" id="CH964182">
    <property type="protein sequence ID" value="KRF99259.1"/>
    <property type="molecule type" value="Genomic_DNA"/>
</dbReference>
<keyword evidence="2" id="KW-1185">Reference proteome</keyword>
<evidence type="ECO:0000313" key="2">
    <source>
        <dbReference type="Proteomes" id="UP000007798"/>
    </source>
</evidence>
<protein>
    <submittedName>
        <fullName evidence="1">Uncharacterized protein</fullName>
    </submittedName>
</protein>
<accession>A0A0Q9WT15</accession>
<name>A0A0Q9WT15_DROWI</name>
<dbReference type="AlphaFoldDB" id="A0A0Q9WT15"/>
<dbReference type="InParanoid" id="A0A0Q9WT15"/>
<reference evidence="1 2" key="1">
    <citation type="journal article" date="2007" name="Nature">
        <title>Evolution of genes and genomes on the Drosophila phylogeny.</title>
        <authorList>
            <consortium name="Drosophila 12 Genomes Consortium"/>
            <person name="Clark A.G."/>
            <person name="Eisen M.B."/>
            <person name="Smith D.R."/>
            <person name="Bergman C.M."/>
            <person name="Oliver B."/>
            <person name="Markow T.A."/>
            <person name="Kaufman T.C."/>
            <person name="Kellis M."/>
            <person name="Gelbart W."/>
            <person name="Iyer V.N."/>
            <person name="Pollard D.A."/>
            <person name="Sackton T.B."/>
            <person name="Larracuente A.M."/>
            <person name="Singh N.D."/>
            <person name="Abad J.P."/>
            <person name="Abt D.N."/>
            <person name="Adryan B."/>
            <person name="Aguade M."/>
            <person name="Akashi H."/>
            <person name="Anderson W.W."/>
            <person name="Aquadro C.F."/>
            <person name="Ardell D.H."/>
            <person name="Arguello R."/>
            <person name="Artieri C.G."/>
            <person name="Barbash D.A."/>
            <person name="Barker D."/>
            <person name="Barsanti P."/>
            <person name="Batterham P."/>
            <person name="Batzoglou S."/>
            <person name="Begun D."/>
            <person name="Bhutkar A."/>
            <person name="Blanco E."/>
            <person name="Bosak S.A."/>
            <person name="Bradley R.K."/>
            <person name="Brand A.D."/>
            <person name="Brent M.R."/>
            <person name="Brooks A.N."/>
            <person name="Brown R.H."/>
            <person name="Butlin R.K."/>
            <person name="Caggese C."/>
            <person name="Calvi B.R."/>
            <person name="Bernardo de Carvalho A."/>
            <person name="Caspi A."/>
            <person name="Castrezana S."/>
            <person name="Celniker S.E."/>
            <person name="Chang J.L."/>
            <person name="Chapple C."/>
            <person name="Chatterji S."/>
            <person name="Chinwalla A."/>
            <person name="Civetta A."/>
            <person name="Clifton S.W."/>
            <person name="Comeron J.M."/>
            <person name="Costello J.C."/>
            <person name="Coyne J.A."/>
            <person name="Daub J."/>
            <person name="David R.G."/>
            <person name="Delcher A.L."/>
            <person name="Delehaunty K."/>
            <person name="Do C.B."/>
            <person name="Ebling H."/>
            <person name="Edwards K."/>
            <person name="Eickbush T."/>
            <person name="Evans J.D."/>
            <person name="Filipski A."/>
            <person name="Findeiss S."/>
            <person name="Freyhult E."/>
            <person name="Fulton L."/>
            <person name="Fulton R."/>
            <person name="Garcia A.C."/>
            <person name="Gardiner A."/>
            <person name="Garfield D.A."/>
            <person name="Garvin B.E."/>
            <person name="Gibson G."/>
            <person name="Gilbert D."/>
            <person name="Gnerre S."/>
            <person name="Godfrey J."/>
            <person name="Good R."/>
            <person name="Gotea V."/>
            <person name="Gravely B."/>
            <person name="Greenberg A.J."/>
            <person name="Griffiths-Jones S."/>
            <person name="Gross S."/>
            <person name="Guigo R."/>
            <person name="Gustafson E.A."/>
            <person name="Haerty W."/>
            <person name="Hahn M.W."/>
            <person name="Halligan D.L."/>
            <person name="Halpern A.L."/>
            <person name="Halter G.M."/>
            <person name="Han M.V."/>
            <person name="Heger A."/>
            <person name="Hillier L."/>
            <person name="Hinrichs A.S."/>
            <person name="Holmes I."/>
            <person name="Hoskins R.A."/>
            <person name="Hubisz M.J."/>
            <person name="Hultmark D."/>
            <person name="Huntley M.A."/>
            <person name="Jaffe D.B."/>
            <person name="Jagadeeshan S."/>
            <person name="Jeck W.R."/>
            <person name="Johnson J."/>
            <person name="Jones C.D."/>
            <person name="Jordan W.C."/>
            <person name="Karpen G.H."/>
            <person name="Kataoka E."/>
            <person name="Keightley P.D."/>
            <person name="Kheradpour P."/>
            <person name="Kirkness E.F."/>
            <person name="Koerich L.B."/>
            <person name="Kristiansen K."/>
            <person name="Kudrna D."/>
            <person name="Kulathinal R.J."/>
            <person name="Kumar S."/>
            <person name="Kwok R."/>
            <person name="Lander E."/>
            <person name="Langley C.H."/>
            <person name="Lapoint R."/>
            <person name="Lazzaro B.P."/>
            <person name="Lee S.J."/>
            <person name="Levesque L."/>
            <person name="Li R."/>
            <person name="Lin C.F."/>
            <person name="Lin M.F."/>
            <person name="Lindblad-Toh K."/>
            <person name="Llopart A."/>
            <person name="Long M."/>
            <person name="Low L."/>
            <person name="Lozovsky E."/>
            <person name="Lu J."/>
            <person name="Luo M."/>
            <person name="Machado C.A."/>
            <person name="Makalowski W."/>
            <person name="Marzo M."/>
            <person name="Matsuda M."/>
            <person name="Matzkin L."/>
            <person name="McAllister B."/>
            <person name="McBride C.S."/>
            <person name="McKernan B."/>
            <person name="McKernan K."/>
            <person name="Mendez-Lago M."/>
            <person name="Minx P."/>
            <person name="Mollenhauer M.U."/>
            <person name="Montooth K."/>
            <person name="Mount S.M."/>
            <person name="Mu X."/>
            <person name="Myers E."/>
            <person name="Negre B."/>
            <person name="Newfeld S."/>
            <person name="Nielsen R."/>
            <person name="Noor M.A."/>
            <person name="O'Grady P."/>
            <person name="Pachter L."/>
            <person name="Papaceit M."/>
            <person name="Parisi M.J."/>
            <person name="Parisi M."/>
            <person name="Parts L."/>
            <person name="Pedersen J.S."/>
            <person name="Pesole G."/>
            <person name="Phillippy A.M."/>
            <person name="Ponting C.P."/>
            <person name="Pop M."/>
            <person name="Porcelli D."/>
            <person name="Powell J.R."/>
            <person name="Prohaska S."/>
            <person name="Pruitt K."/>
            <person name="Puig M."/>
            <person name="Quesneville H."/>
            <person name="Ram K.R."/>
            <person name="Rand D."/>
            <person name="Rasmussen M.D."/>
            <person name="Reed L.K."/>
            <person name="Reenan R."/>
            <person name="Reily A."/>
            <person name="Remington K.A."/>
            <person name="Rieger T.T."/>
            <person name="Ritchie M.G."/>
            <person name="Robin C."/>
            <person name="Rogers Y.H."/>
            <person name="Rohde C."/>
            <person name="Rozas J."/>
            <person name="Rubenfield M.J."/>
            <person name="Ruiz A."/>
            <person name="Russo S."/>
            <person name="Salzberg S.L."/>
            <person name="Sanchez-Gracia A."/>
            <person name="Saranga D.J."/>
            <person name="Sato H."/>
            <person name="Schaeffer S.W."/>
            <person name="Schatz M.C."/>
            <person name="Schlenke T."/>
            <person name="Schwartz R."/>
            <person name="Segarra C."/>
            <person name="Singh R.S."/>
            <person name="Sirot L."/>
            <person name="Sirota M."/>
            <person name="Sisneros N.B."/>
            <person name="Smith C.D."/>
            <person name="Smith T.F."/>
            <person name="Spieth J."/>
            <person name="Stage D.E."/>
            <person name="Stark A."/>
            <person name="Stephan W."/>
            <person name="Strausberg R.L."/>
            <person name="Strempel S."/>
            <person name="Sturgill D."/>
            <person name="Sutton G."/>
            <person name="Sutton G.G."/>
            <person name="Tao W."/>
            <person name="Teichmann S."/>
            <person name="Tobari Y.N."/>
            <person name="Tomimura Y."/>
            <person name="Tsolas J.M."/>
            <person name="Valente V.L."/>
            <person name="Venter E."/>
            <person name="Venter J.C."/>
            <person name="Vicario S."/>
            <person name="Vieira F.G."/>
            <person name="Vilella A.J."/>
            <person name="Villasante A."/>
            <person name="Walenz B."/>
            <person name="Wang J."/>
            <person name="Wasserman M."/>
            <person name="Watts T."/>
            <person name="Wilson D."/>
            <person name="Wilson R.K."/>
            <person name="Wing R.A."/>
            <person name="Wolfner M.F."/>
            <person name="Wong A."/>
            <person name="Wong G.K."/>
            <person name="Wu C.I."/>
            <person name="Wu G."/>
            <person name="Yamamoto D."/>
            <person name="Yang H.P."/>
            <person name="Yang S.P."/>
            <person name="Yorke J.A."/>
            <person name="Yoshida K."/>
            <person name="Zdobnov E."/>
            <person name="Zhang P."/>
            <person name="Zhang Y."/>
            <person name="Zimin A.V."/>
            <person name="Baldwin J."/>
            <person name="Abdouelleil A."/>
            <person name="Abdulkadir J."/>
            <person name="Abebe A."/>
            <person name="Abera B."/>
            <person name="Abreu J."/>
            <person name="Acer S.C."/>
            <person name="Aftuck L."/>
            <person name="Alexander A."/>
            <person name="An P."/>
            <person name="Anderson E."/>
            <person name="Anderson S."/>
            <person name="Arachi H."/>
            <person name="Azer M."/>
            <person name="Bachantsang P."/>
            <person name="Barry A."/>
            <person name="Bayul T."/>
            <person name="Berlin A."/>
            <person name="Bessette D."/>
            <person name="Bloom T."/>
            <person name="Blye J."/>
            <person name="Boguslavskiy L."/>
            <person name="Bonnet C."/>
            <person name="Boukhgalter B."/>
            <person name="Bourzgui I."/>
            <person name="Brown A."/>
            <person name="Cahill P."/>
            <person name="Channer S."/>
            <person name="Cheshatsang Y."/>
            <person name="Chuda L."/>
            <person name="Citroen M."/>
            <person name="Collymore A."/>
            <person name="Cooke P."/>
            <person name="Costello M."/>
            <person name="D'Aco K."/>
            <person name="Daza R."/>
            <person name="De Haan G."/>
            <person name="DeGray S."/>
            <person name="DeMaso C."/>
            <person name="Dhargay N."/>
            <person name="Dooley K."/>
            <person name="Dooley E."/>
            <person name="Doricent M."/>
            <person name="Dorje P."/>
            <person name="Dorjee K."/>
            <person name="Dupes A."/>
            <person name="Elong R."/>
            <person name="Falk J."/>
            <person name="Farina A."/>
            <person name="Faro S."/>
            <person name="Ferguson D."/>
            <person name="Fisher S."/>
            <person name="Foley C.D."/>
            <person name="Franke A."/>
            <person name="Friedrich D."/>
            <person name="Gadbois L."/>
            <person name="Gearin G."/>
            <person name="Gearin C.R."/>
            <person name="Giannoukos G."/>
            <person name="Goode T."/>
            <person name="Graham J."/>
            <person name="Grandbois E."/>
            <person name="Grewal S."/>
            <person name="Gyaltsen K."/>
            <person name="Hafez N."/>
            <person name="Hagos B."/>
            <person name="Hall J."/>
            <person name="Henson C."/>
            <person name="Hollinger A."/>
            <person name="Honan T."/>
            <person name="Huard M.D."/>
            <person name="Hughes L."/>
            <person name="Hurhula B."/>
            <person name="Husby M.E."/>
            <person name="Kamat A."/>
            <person name="Kanga B."/>
            <person name="Kashin S."/>
            <person name="Khazanovich D."/>
            <person name="Kisner P."/>
            <person name="Lance K."/>
            <person name="Lara M."/>
            <person name="Lee W."/>
            <person name="Lennon N."/>
            <person name="Letendre F."/>
            <person name="LeVine R."/>
            <person name="Lipovsky A."/>
            <person name="Liu X."/>
            <person name="Liu J."/>
            <person name="Liu S."/>
            <person name="Lokyitsang T."/>
            <person name="Lokyitsang Y."/>
            <person name="Lubonja R."/>
            <person name="Lui A."/>
            <person name="MacDonald P."/>
            <person name="Magnisalis V."/>
            <person name="Maru K."/>
            <person name="Matthews C."/>
            <person name="McCusker W."/>
            <person name="McDonough S."/>
            <person name="Mehta T."/>
            <person name="Meldrim J."/>
            <person name="Meneus L."/>
            <person name="Mihai O."/>
            <person name="Mihalev A."/>
            <person name="Mihova T."/>
            <person name="Mittelman R."/>
            <person name="Mlenga V."/>
            <person name="Montmayeur A."/>
            <person name="Mulrain L."/>
            <person name="Navidi A."/>
            <person name="Naylor J."/>
            <person name="Negash T."/>
            <person name="Nguyen T."/>
            <person name="Nguyen N."/>
            <person name="Nicol R."/>
            <person name="Norbu C."/>
            <person name="Norbu N."/>
            <person name="Novod N."/>
            <person name="O'Neill B."/>
            <person name="Osman S."/>
            <person name="Markiewicz E."/>
            <person name="Oyono O.L."/>
            <person name="Patti C."/>
            <person name="Phunkhang P."/>
            <person name="Pierre F."/>
            <person name="Priest M."/>
            <person name="Raghuraman S."/>
            <person name="Rege F."/>
            <person name="Reyes R."/>
            <person name="Rise C."/>
            <person name="Rogov P."/>
            <person name="Ross K."/>
            <person name="Ryan E."/>
            <person name="Settipalli S."/>
            <person name="Shea T."/>
            <person name="Sherpa N."/>
            <person name="Shi L."/>
            <person name="Shih D."/>
            <person name="Sparrow T."/>
            <person name="Spaulding J."/>
            <person name="Stalker J."/>
            <person name="Stange-Thomann N."/>
            <person name="Stavropoulos S."/>
            <person name="Stone C."/>
            <person name="Strader C."/>
            <person name="Tesfaye S."/>
            <person name="Thomson T."/>
            <person name="Thoulutsang Y."/>
            <person name="Thoulutsang D."/>
            <person name="Topham K."/>
            <person name="Topping I."/>
            <person name="Tsamla T."/>
            <person name="Vassiliev H."/>
            <person name="Vo A."/>
            <person name="Wangchuk T."/>
            <person name="Wangdi T."/>
            <person name="Weiand M."/>
            <person name="Wilkinson J."/>
            <person name="Wilson A."/>
            <person name="Yadav S."/>
            <person name="Young G."/>
            <person name="Yu Q."/>
            <person name="Zembek L."/>
            <person name="Zhong D."/>
            <person name="Zimmer A."/>
            <person name="Zwirko Z."/>
            <person name="Jaffe D.B."/>
            <person name="Alvarez P."/>
            <person name="Brockman W."/>
            <person name="Butler J."/>
            <person name="Chin C."/>
            <person name="Gnerre S."/>
            <person name="Grabherr M."/>
            <person name="Kleber M."/>
            <person name="Mauceli E."/>
            <person name="MacCallum I."/>
        </authorList>
    </citation>
    <scope>NUCLEOTIDE SEQUENCE [LARGE SCALE GENOMIC DNA]</scope>
    <source>
        <strain evidence="2">Tucson 14030-0811.24</strain>
    </source>
</reference>
<dbReference type="InterPro" id="IPR031958">
    <property type="entry name" value="DUF4778"/>
</dbReference>
<sequence>MLPNCPPKTLCGSSLMALAQSFDLATPCNHPCRCWQQGLRPESVEKICQFLYDLTLQKFSRIMNPKMSGWNIYRVPLVQSYTCDLYDGIFDRSGNLRRLLSHSSRLGSRSPSIGKSERRYYGAQVPVLMHEPFDSQKPWTWQRRHPQQARVLQDGRMGNTKIHRYKRKSIQQEYDNLKQRYSLHSTFTNGSGSIGTAPMFGTPQSMGFVMLKPNYNRNSDPIKLQKRKIRR</sequence>